<protein>
    <submittedName>
        <fullName evidence="2">Uncharacterized protein LOC106779422</fullName>
    </submittedName>
</protein>
<dbReference type="STRING" id="3916.A0A1S3VXT6"/>
<evidence type="ECO:0000313" key="2">
    <source>
        <dbReference type="RefSeq" id="XP_014523007.1"/>
    </source>
</evidence>
<dbReference type="RefSeq" id="XP_014523007.1">
    <property type="nucleotide sequence ID" value="XM_014667521.1"/>
</dbReference>
<dbReference type="CDD" id="cd09272">
    <property type="entry name" value="RNase_HI_RT_Ty1"/>
    <property type="match status" value="1"/>
</dbReference>
<proteinExistence type="predicted"/>
<reference evidence="2" key="1">
    <citation type="submission" date="2025-08" db="UniProtKB">
        <authorList>
            <consortium name="RefSeq"/>
        </authorList>
    </citation>
    <scope>IDENTIFICATION</scope>
    <source>
        <tissue evidence="2">Leaf</tissue>
    </source>
</reference>
<dbReference type="GeneID" id="106779422"/>
<dbReference type="Proteomes" id="UP000087766">
    <property type="component" value="Unplaced"/>
</dbReference>
<gene>
    <name evidence="2" type="primary">LOC106779422</name>
</gene>
<dbReference type="KEGG" id="vra:106779422"/>
<dbReference type="PANTHER" id="PTHR11439:SF515">
    <property type="entry name" value="GAG-POL POLYPROTEIN"/>
    <property type="match status" value="1"/>
</dbReference>
<dbReference type="AlphaFoldDB" id="A0A1S3VXT6"/>
<keyword evidence="1" id="KW-1185">Reference proteome</keyword>
<name>A0A1S3VXT6_VIGRR</name>
<dbReference type="PANTHER" id="PTHR11439">
    <property type="entry name" value="GAG-POL-RELATED RETROTRANSPOSON"/>
    <property type="match status" value="1"/>
</dbReference>
<evidence type="ECO:0000313" key="1">
    <source>
        <dbReference type="Proteomes" id="UP000087766"/>
    </source>
</evidence>
<sequence>MHQSRYALDMLNKFDMLHCNSANTLAEVSLKLEKDPGEEGVNLIEYREMVGSLRYICHTKPDLSSNVGVISRFMQSPRISHLNAAKHMLRYLKGTYTYGIFLPRGEPRTKVQITSYSDSDLCEDKGDRKSTVGYIFFLGGAPISWNSTKESVGALSSYEAEYIVVYEVRYVI</sequence>
<organism evidence="1 2">
    <name type="scientific">Vigna radiata var. radiata</name>
    <name type="common">Mung bean</name>
    <name type="synonym">Phaseolus aureus</name>
    <dbReference type="NCBI Taxonomy" id="3916"/>
    <lineage>
        <taxon>Eukaryota</taxon>
        <taxon>Viridiplantae</taxon>
        <taxon>Streptophyta</taxon>
        <taxon>Embryophyta</taxon>
        <taxon>Tracheophyta</taxon>
        <taxon>Spermatophyta</taxon>
        <taxon>Magnoliopsida</taxon>
        <taxon>eudicotyledons</taxon>
        <taxon>Gunneridae</taxon>
        <taxon>Pentapetalae</taxon>
        <taxon>rosids</taxon>
        <taxon>fabids</taxon>
        <taxon>Fabales</taxon>
        <taxon>Fabaceae</taxon>
        <taxon>Papilionoideae</taxon>
        <taxon>50 kb inversion clade</taxon>
        <taxon>NPAAA clade</taxon>
        <taxon>indigoferoid/millettioid clade</taxon>
        <taxon>Phaseoleae</taxon>
        <taxon>Vigna</taxon>
    </lineage>
</organism>
<accession>A0A1S3VXT6</accession>
<dbReference type="OrthoDB" id="1412689at2759"/>